<dbReference type="PROSITE" id="PS51186">
    <property type="entry name" value="GNAT"/>
    <property type="match status" value="1"/>
</dbReference>
<comment type="caution">
    <text evidence="2">The sequence shown here is derived from an EMBL/GenBank/DDBJ whole genome shotgun (WGS) entry which is preliminary data.</text>
</comment>
<organism evidence="2 3">
    <name type="scientific">Candidatus Thiodiazotropha taylori</name>
    <dbReference type="NCBI Taxonomy" id="2792791"/>
    <lineage>
        <taxon>Bacteria</taxon>
        <taxon>Pseudomonadati</taxon>
        <taxon>Pseudomonadota</taxon>
        <taxon>Gammaproteobacteria</taxon>
        <taxon>Chromatiales</taxon>
        <taxon>Sedimenticolaceae</taxon>
        <taxon>Candidatus Thiodiazotropha</taxon>
    </lineage>
</organism>
<dbReference type="Pfam" id="PF13302">
    <property type="entry name" value="Acetyltransf_3"/>
    <property type="match status" value="1"/>
</dbReference>
<dbReference type="InterPro" id="IPR000182">
    <property type="entry name" value="GNAT_dom"/>
</dbReference>
<dbReference type="PANTHER" id="PTHR43792:SF1">
    <property type="entry name" value="N-ACETYLTRANSFERASE DOMAIN-CONTAINING PROTEIN"/>
    <property type="match status" value="1"/>
</dbReference>
<evidence type="ECO:0000259" key="1">
    <source>
        <dbReference type="PROSITE" id="PS51186"/>
    </source>
</evidence>
<dbReference type="InterPro" id="IPR016181">
    <property type="entry name" value="Acyl_CoA_acyltransferase"/>
</dbReference>
<dbReference type="PANTHER" id="PTHR43792">
    <property type="entry name" value="GNAT FAMILY, PUTATIVE (AFU_ORTHOLOGUE AFUA_3G00765)-RELATED-RELATED"/>
    <property type="match status" value="1"/>
</dbReference>
<accession>A0A9E4N726</accession>
<dbReference type="Proteomes" id="UP000886667">
    <property type="component" value="Unassembled WGS sequence"/>
</dbReference>
<dbReference type="SUPFAM" id="SSF55729">
    <property type="entry name" value="Acyl-CoA N-acyltransferases (Nat)"/>
    <property type="match status" value="1"/>
</dbReference>
<dbReference type="InterPro" id="IPR051531">
    <property type="entry name" value="N-acetyltransferase"/>
</dbReference>
<reference evidence="2" key="1">
    <citation type="journal article" date="2021" name="Proc. Natl. Acad. Sci. U.S.A.">
        <title>Global biogeography of chemosynthetic symbionts reveals both localized and globally distributed symbiont groups. .</title>
        <authorList>
            <person name="Osvatic J.T."/>
            <person name="Wilkins L.G.E."/>
            <person name="Leibrecht L."/>
            <person name="Leray M."/>
            <person name="Zauner S."/>
            <person name="Polzin J."/>
            <person name="Camacho Y."/>
            <person name="Gros O."/>
            <person name="van Gils J.A."/>
            <person name="Eisen J.A."/>
            <person name="Petersen J.M."/>
            <person name="Yuen B."/>
        </authorList>
    </citation>
    <scope>NUCLEOTIDE SEQUENCE</scope>
    <source>
        <strain evidence="2">MAGclacostrist064TRANS</strain>
    </source>
</reference>
<name>A0A9E4N726_9GAMM</name>
<protein>
    <submittedName>
        <fullName evidence="2">GNAT family N-acetyltransferase</fullName>
    </submittedName>
</protein>
<dbReference type="EMBL" id="JAEPCM010000766">
    <property type="protein sequence ID" value="MCG7948680.1"/>
    <property type="molecule type" value="Genomic_DNA"/>
</dbReference>
<evidence type="ECO:0000313" key="2">
    <source>
        <dbReference type="EMBL" id="MCG7948680.1"/>
    </source>
</evidence>
<gene>
    <name evidence="2" type="ORF">JAZ07_20255</name>
</gene>
<proteinExistence type="predicted"/>
<sequence>MVNPIEIFTQRLLLRPWRSSDLEPFAQLNADPEVMSYFPDTLSREQSDDLAQRCQQLIQQRGWGFWAVEHKRSDTFIGFLGLHVPSADLPFSPCVEIGWRLAKTHWGSGYATEGGRAALQMAFDQLNLDEVVSFTAVANRRSRRVMERLGMEDSAENFEHPAIPPGHHLRQHCLYRITNAAWQAAQI</sequence>
<feature type="domain" description="N-acetyltransferase" evidence="1">
    <location>
        <begin position="12"/>
        <end position="170"/>
    </location>
</feature>
<dbReference type="AlphaFoldDB" id="A0A9E4N726"/>
<dbReference type="GO" id="GO:0016747">
    <property type="term" value="F:acyltransferase activity, transferring groups other than amino-acyl groups"/>
    <property type="evidence" value="ECO:0007669"/>
    <property type="project" value="InterPro"/>
</dbReference>
<evidence type="ECO:0000313" key="3">
    <source>
        <dbReference type="Proteomes" id="UP000886667"/>
    </source>
</evidence>
<dbReference type="Gene3D" id="3.40.630.30">
    <property type="match status" value="1"/>
</dbReference>